<proteinExistence type="predicted"/>
<keyword evidence="3" id="KW-1185">Reference proteome</keyword>
<dbReference type="EMBL" id="GL883006">
    <property type="protein sequence ID" value="EGG24896.1"/>
    <property type="molecule type" value="Genomic_DNA"/>
</dbReference>
<reference evidence="3" key="1">
    <citation type="journal article" date="2011" name="Genome Res.">
        <title>Phylogeny-wide analysis of social amoeba genomes highlights ancient origins for complex intercellular communication.</title>
        <authorList>
            <person name="Heidel A.J."/>
            <person name="Lawal H.M."/>
            <person name="Felder M."/>
            <person name="Schilde C."/>
            <person name="Helps N.R."/>
            <person name="Tunggal B."/>
            <person name="Rivero F."/>
            <person name="John U."/>
            <person name="Schleicher M."/>
            <person name="Eichinger L."/>
            <person name="Platzer M."/>
            <person name="Noegel A.A."/>
            <person name="Schaap P."/>
            <person name="Gloeckner G."/>
        </authorList>
    </citation>
    <scope>NUCLEOTIDE SEQUENCE [LARGE SCALE GENOMIC DNA]</scope>
    <source>
        <strain evidence="3">SH3</strain>
    </source>
</reference>
<dbReference type="OrthoDB" id="6021263at2759"/>
<dbReference type="OMA" id="AYMANEE"/>
<dbReference type="KEGG" id="dfa:DFA_03141"/>
<organism evidence="2 3">
    <name type="scientific">Cavenderia fasciculata</name>
    <name type="common">Slime mold</name>
    <name type="synonym">Dictyostelium fasciculatum</name>
    <dbReference type="NCBI Taxonomy" id="261658"/>
    <lineage>
        <taxon>Eukaryota</taxon>
        <taxon>Amoebozoa</taxon>
        <taxon>Evosea</taxon>
        <taxon>Eumycetozoa</taxon>
        <taxon>Dictyostelia</taxon>
        <taxon>Acytosteliales</taxon>
        <taxon>Cavenderiaceae</taxon>
        <taxon>Cavenderia</taxon>
    </lineage>
</organism>
<evidence type="ECO:0000256" key="1">
    <source>
        <dbReference type="SAM" id="MobiDB-lite"/>
    </source>
</evidence>
<accession>F4PGR2</accession>
<dbReference type="Proteomes" id="UP000007797">
    <property type="component" value="Unassembled WGS sequence"/>
</dbReference>
<sequence>MVQGFQSSLVIGSGKRFMCTVNTPTTVGTKEFKIKTFSFGQLGVNQHVTFQPAKFDEHTSSIVVGHAVESKPFEAPTLLRTSYSHTLADKTVQEIIKLRPTMSQKQLADKFQTTKQVIARVCRAPEDQLQKRIDTFQVKKTRVVEPADVKKQRYDSWVDKMKQREYDNKVISKAKGHEDQIYFRASKHELAFLANQDTYDAMVSGYDLVRPDQKEDTEKKDKKPVVKQVGRKRRHVTEKEKLKVNKAKSAKMRLLGRMEDA</sequence>
<feature type="region of interest" description="Disordered" evidence="1">
    <location>
        <begin position="213"/>
        <end position="240"/>
    </location>
</feature>
<evidence type="ECO:0000313" key="2">
    <source>
        <dbReference type="EMBL" id="EGG24896.1"/>
    </source>
</evidence>
<gene>
    <name evidence="2" type="ORF">DFA_03141</name>
</gene>
<name>F4PGR2_CACFS</name>
<dbReference type="RefSeq" id="XP_004362747.1">
    <property type="nucleotide sequence ID" value="XM_004362690.1"/>
</dbReference>
<dbReference type="GeneID" id="14876714"/>
<feature type="compositionally biased region" description="Basic and acidic residues" evidence="1">
    <location>
        <begin position="213"/>
        <end position="224"/>
    </location>
</feature>
<evidence type="ECO:0000313" key="3">
    <source>
        <dbReference type="Proteomes" id="UP000007797"/>
    </source>
</evidence>
<dbReference type="AlphaFoldDB" id="F4PGR2"/>
<protein>
    <submittedName>
        <fullName evidence="2">Uncharacterized protein</fullName>
    </submittedName>
</protein>